<evidence type="ECO:0000259" key="2">
    <source>
        <dbReference type="SMART" id="SM00579"/>
    </source>
</evidence>
<comment type="caution">
    <text evidence="3">The sequence shown here is derived from an EMBL/GenBank/DDBJ whole genome shotgun (WGS) entry which is preliminary data.</text>
</comment>
<dbReference type="InterPro" id="IPR036047">
    <property type="entry name" value="F-box-like_dom_sf"/>
</dbReference>
<gene>
    <name evidence="3" type="ORF">LITE_LOCUS26136</name>
</gene>
<keyword evidence="4" id="KW-1185">Reference proteome</keyword>
<dbReference type="Pfam" id="PF08387">
    <property type="entry name" value="FBD"/>
    <property type="match status" value="1"/>
</dbReference>
<name>A0AAV0M1T7_9ROSI</name>
<dbReference type="AlphaFoldDB" id="A0AAV0M1T7"/>
<accession>A0AAV0M1T7</accession>
<proteinExistence type="predicted"/>
<dbReference type="SUPFAM" id="SSF52047">
    <property type="entry name" value="RNI-like"/>
    <property type="match status" value="1"/>
</dbReference>
<dbReference type="PANTHER" id="PTHR31900:SF34">
    <property type="entry name" value="EMB|CAB62440.1-RELATED"/>
    <property type="match status" value="1"/>
</dbReference>
<evidence type="ECO:0000256" key="1">
    <source>
        <dbReference type="SAM" id="MobiDB-lite"/>
    </source>
</evidence>
<dbReference type="InterPro" id="IPR055411">
    <property type="entry name" value="LRR_FXL15/At3g58940/PEG3-like"/>
</dbReference>
<dbReference type="Pfam" id="PF24758">
    <property type="entry name" value="LRR_At5g56370"/>
    <property type="match status" value="1"/>
</dbReference>
<dbReference type="PANTHER" id="PTHR31900">
    <property type="entry name" value="F-BOX/RNI SUPERFAMILY PROTEIN-RELATED"/>
    <property type="match status" value="1"/>
</dbReference>
<reference evidence="3" key="1">
    <citation type="submission" date="2022-08" db="EMBL/GenBank/DDBJ databases">
        <authorList>
            <person name="Gutierrez-Valencia J."/>
        </authorList>
    </citation>
    <scope>NUCLEOTIDE SEQUENCE</scope>
</reference>
<dbReference type="Proteomes" id="UP001154282">
    <property type="component" value="Unassembled WGS sequence"/>
</dbReference>
<dbReference type="InterPro" id="IPR006566">
    <property type="entry name" value="FBD"/>
</dbReference>
<sequence>METKIAGSGPVIGGDDRISLLPDEIICRVLSLLETKYAVGTAVLSQRWKDLWTRVSSLDLDSGLVYKPLAEPRKLEPASDALKRRELEFRRFANKVLAQHQNLNSLTRFRFHFLRKVHSQTGFEGEFVFGPPMEEIDVMISGHKWMRCIPESFYTLRNLKFVTLSGVMLGSINKPAFLPSVKNLQLCSVKMGDVESLGRLLCGCPVLETLLLNCCYFSDKNDGDRFEVSLPWLKNLKIIDYEAIWADQMFPIVIEAPNLEDLYVEAFAELQFKGTSPLSCLHSAHVNVGVESYSYLIRLLTQISNAKKMHLFGKTLSPLSAVDDVLLPVFPNLTHLIIRTIRFEDSIWVLHSLLSSASKLQLLVLDTANPSGEDRMAWEDLETARTPECLLSSLEEIEIKELTIYPDVKNMIAYLLRAGAVLKKVSMHVNGNYLKRMGRKDLMPLLELSKRSSACKVELIFPDDKDIVSDSDDESNTDNSNDDGSNDIDDENNTSDDDRDDDFL</sequence>
<dbReference type="SUPFAM" id="SSF81383">
    <property type="entry name" value="F-box domain"/>
    <property type="match status" value="1"/>
</dbReference>
<dbReference type="InterPro" id="IPR050232">
    <property type="entry name" value="FBL13/AtMIF1-like"/>
</dbReference>
<dbReference type="Gene3D" id="3.80.10.10">
    <property type="entry name" value="Ribonuclease Inhibitor"/>
    <property type="match status" value="1"/>
</dbReference>
<dbReference type="InterPro" id="IPR053781">
    <property type="entry name" value="F-box_AtFBL13-like"/>
</dbReference>
<feature type="region of interest" description="Disordered" evidence="1">
    <location>
        <begin position="466"/>
        <end position="504"/>
    </location>
</feature>
<protein>
    <recommendedName>
        <fullName evidence="2">FBD domain-containing protein</fullName>
    </recommendedName>
</protein>
<evidence type="ECO:0000313" key="4">
    <source>
        <dbReference type="Proteomes" id="UP001154282"/>
    </source>
</evidence>
<evidence type="ECO:0000313" key="3">
    <source>
        <dbReference type="EMBL" id="CAI0439408.1"/>
    </source>
</evidence>
<dbReference type="InterPro" id="IPR001810">
    <property type="entry name" value="F-box_dom"/>
</dbReference>
<feature type="domain" description="FBD" evidence="2">
    <location>
        <begin position="388"/>
        <end position="460"/>
    </location>
</feature>
<dbReference type="InterPro" id="IPR032675">
    <property type="entry name" value="LRR_dom_sf"/>
</dbReference>
<organism evidence="3 4">
    <name type="scientific">Linum tenue</name>
    <dbReference type="NCBI Taxonomy" id="586396"/>
    <lineage>
        <taxon>Eukaryota</taxon>
        <taxon>Viridiplantae</taxon>
        <taxon>Streptophyta</taxon>
        <taxon>Embryophyta</taxon>
        <taxon>Tracheophyta</taxon>
        <taxon>Spermatophyta</taxon>
        <taxon>Magnoliopsida</taxon>
        <taxon>eudicotyledons</taxon>
        <taxon>Gunneridae</taxon>
        <taxon>Pentapetalae</taxon>
        <taxon>rosids</taxon>
        <taxon>fabids</taxon>
        <taxon>Malpighiales</taxon>
        <taxon>Linaceae</taxon>
        <taxon>Linum</taxon>
    </lineage>
</organism>
<dbReference type="EMBL" id="CAMGYJ010000006">
    <property type="protein sequence ID" value="CAI0439408.1"/>
    <property type="molecule type" value="Genomic_DNA"/>
</dbReference>
<feature type="compositionally biased region" description="Acidic residues" evidence="1">
    <location>
        <begin position="469"/>
        <end position="504"/>
    </location>
</feature>
<dbReference type="CDD" id="cd22160">
    <property type="entry name" value="F-box_AtFBL13-like"/>
    <property type="match status" value="1"/>
</dbReference>
<dbReference type="SMART" id="SM00579">
    <property type="entry name" value="FBD"/>
    <property type="match status" value="1"/>
</dbReference>
<dbReference type="Pfam" id="PF00646">
    <property type="entry name" value="F-box"/>
    <property type="match status" value="1"/>
</dbReference>